<comment type="caution">
    <text evidence="1">The sequence shown here is derived from an EMBL/GenBank/DDBJ whole genome shotgun (WGS) entry which is preliminary data.</text>
</comment>
<evidence type="ECO:0000313" key="2">
    <source>
        <dbReference type="Proteomes" id="UP000282957"/>
    </source>
</evidence>
<dbReference type="InterPro" id="IPR051239">
    <property type="entry name" value="2'-dNMP_N-hydrolase"/>
</dbReference>
<organism evidence="1 2">
    <name type="scientific">Rhodovarius crocodyli</name>
    <dbReference type="NCBI Taxonomy" id="1979269"/>
    <lineage>
        <taxon>Bacteria</taxon>
        <taxon>Pseudomonadati</taxon>
        <taxon>Pseudomonadota</taxon>
        <taxon>Alphaproteobacteria</taxon>
        <taxon>Acetobacterales</taxon>
        <taxon>Roseomonadaceae</taxon>
        <taxon>Rhodovarius</taxon>
    </lineage>
</organism>
<dbReference type="PANTHER" id="PTHR15364:SF0">
    <property type="entry name" value="2'-DEOXYNUCLEOSIDE 5'-PHOSPHATE N-HYDROLASE 1"/>
    <property type="match status" value="1"/>
</dbReference>
<dbReference type="GO" id="GO:0070694">
    <property type="term" value="F:5-hydroxymethyl-dUMP N-hydrolase activity"/>
    <property type="evidence" value="ECO:0007669"/>
    <property type="project" value="TreeGrafter"/>
</dbReference>
<dbReference type="EMBL" id="SACL01000001">
    <property type="protein sequence ID" value="RVT98746.1"/>
    <property type="molecule type" value="Genomic_DNA"/>
</dbReference>
<gene>
    <name evidence="1" type="ORF">EOD42_01135</name>
</gene>
<protein>
    <submittedName>
        <fullName evidence="1">Nucleoside 2-deoxyribosyltransferase</fullName>
    </submittedName>
</protein>
<sequence>MRIYLAGPDVFFPDAAARAARLKAACAVFGFEGVFPLDDPAEPPLYPADSPEWQRIFLANEAHIRGCDAMIANMTPFRGPSADAGTAWEMGFMRALGRPVLGWTEETRDYAPRVVPDGMQVEAFGLADNLMLEGGAVAVFRGEGAFEACLRRLAAGG</sequence>
<dbReference type="Proteomes" id="UP000282957">
    <property type="component" value="Unassembled WGS sequence"/>
</dbReference>
<accession>A0A437MMB3</accession>
<keyword evidence="1" id="KW-0808">Transferase</keyword>
<dbReference type="InterPro" id="IPR007710">
    <property type="entry name" value="Nucleoside_deoxyribTrfase"/>
</dbReference>
<evidence type="ECO:0000313" key="1">
    <source>
        <dbReference type="EMBL" id="RVT98746.1"/>
    </source>
</evidence>
<dbReference type="Gene3D" id="3.40.50.450">
    <property type="match status" value="1"/>
</dbReference>
<keyword evidence="2" id="KW-1185">Reference proteome</keyword>
<dbReference type="OrthoDB" id="9795789at2"/>
<dbReference type="Pfam" id="PF05014">
    <property type="entry name" value="Nuc_deoxyrib_tr"/>
    <property type="match status" value="1"/>
</dbReference>
<dbReference type="PANTHER" id="PTHR15364">
    <property type="entry name" value="2'-DEOXYNUCLEOSIDE 5'-PHOSPHATE N-HYDROLASE 1"/>
    <property type="match status" value="1"/>
</dbReference>
<name>A0A437MMB3_9PROT</name>
<reference evidence="1 2" key="1">
    <citation type="submission" date="2019-01" db="EMBL/GenBank/DDBJ databases">
        <authorList>
            <person name="Chen W.-M."/>
        </authorList>
    </citation>
    <scope>NUCLEOTIDE SEQUENCE [LARGE SCALE GENOMIC DNA]</scope>
    <source>
        <strain evidence="1 2">CCP-6</strain>
    </source>
</reference>
<dbReference type="SUPFAM" id="SSF52309">
    <property type="entry name" value="N-(deoxy)ribosyltransferase-like"/>
    <property type="match status" value="1"/>
</dbReference>
<proteinExistence type="predicted"/>
<dbReference type="AlphaFoldDB" id="A0A437MMB3"/>
<dbReference type="GO" id="GO:0016740">
    <property type="term" value="F:transferase activity"/>
    <property type="evidence" value="ECO:0007669"/>
    <property type="project" value="UniProtKB-KW"/>
</dbReference>
<dbReference type="GO" id="GO:0009159">
    <property type="term" value="P:deoxyribonucleoside monophosphate catabolic process"/>
    <property type="evidence" value="ECO:0007669"/>
    <property type="project" value="TreeGrafter"/>
</dbReference>
<dbReference type="RefSeq" id="WP_127785217.1">
    <property type="nucleotide sequence ID" value="NZ_SACL01000001.1"/>
</dbReference>